<dbReference type="RefSeq" id="WP_135605171.1">
    <property type="nucleotide sequence ID" value="NZ_JAMQPS010000001.1"/>
</dbReference>
<evidence type="ECO:0000313" key="2">
    <source>
        <dbReference type="Proteomes" id="UP001209694"/>
    </source>
</evidence>
<sequence length="67" mass="7848">MGFKVNRNCKELNDLNSNLYRNELINDLITIQNVFLREQSVTSFENPILILVPTPYQKTGDNPKYFI</sequence>
<gene>
    <name evidence="1" type="ORF">ND810_00085</name>
</gene>
<organism evidence="1 2">
    <name type="scientific">Leptospira levettii</name>
    <dbReference type="NCBI Taxonomy" id="2023178"/>
    <lineage>
        <taxon>Bacteria</taxon>
        <taxon>Pseudomonadati</taxon>
        <taxon>Spirochaetota</taxon>
        <taxon>Spirochaetia</taxon>
        <taxon>Leptospirales</taxon>
        <taxon>Leptospiraceae</taxon>
        <taxon>Leptospira</taxon>
    </lineage>
</organism>
<protein>
    <submittedName>
        <fullName evidence="1">Uncharacterized protein</fullName>
    </submittedName>
</protein>
<comment type="caution">
    <text evidence="1">The sequence shown here is derived from an EMBL/GenBank/DDBJ whole genome shotgun (WGS) entry which is preliminary data.</text>
</comment>
<dbReference type="AlphaFoldDB" id="A0AAW5V5Y7"/>
<dbReference type="Proteomes" id="UP001209694">
    <property type="component" value="Unassembled WGS sequence"/>
</dbReference>
<evidence type="ECO:0000313" key="1">
    <source>
        <dbReference type="EMBL" id="MCW7513535.1"/>
    </source>
</evidence>
<proteinExistence type="predicted"/>
<accession>A0AAW5V5Y7</accession>
<reference evidence="1" key="1">
    <citation type="submission" date="2022-06" db="EMBL/GenBank/DDBJ databases">
        <title>Leptospira isolates from biofilms formed at urban environments.</title>
        <authorList>
            <person name="Ribeiro P.S."/>
            <person name="Sousa T."/>
            <person name="Carvalho N."/>
            <person name="Aburjaile F."/>
            <person name="Neves F."/>
            <person name="Oliveira D."/>
            <person name="Blanco L."/>
            <person name="Lima J."/>
            <person name="Costa F."/>
            <person name="Brenig B."/>
            <person name="Soares S."/>
            <person name="Ramos R."/>
            <person name="Goes-Neto A."/>
            <person name="Matiuzzi M."/>
            <person name="Azevedo V."/>
            <person name="Ristow P."/>
        </authorList>
    </citation>
    <scope>NUCLEOTIDE SEQUENCE</scope>
    <source>
        <strain evidence="1">VSF7</strain>
    </source>
</reference>
<name>A0AAW5V5Y7_9LEPT</name>
<dbReference type="EMBL" id="JAMQQD010000001">
    <property type="protein sequence ID" value="MCW7513535.1"/>
    <property type="molecule type" value="Genomic_DNA"/>
</dbReference>